<dbReference type="AlphaFoldDB" id="A0A810PXR5"/>
<dbReference type="InterPro" id="IPR003797">
    <property type="entry name" value="DegV"/>
</dbReference>
<dbReference type="Proteomes" id="UP000681343">
    <property type="component" value="Chromosome"/>
</dbReference>
<dbReference type="InterPro" id="IPR043168">
    <property type="entry name" value="DegV_C"/>
</dbReference>
<dbReference type="PANTHER" id="PTHR33434">
    <property type="entry name" value="DEGV DOMAIN-CONTAINING PROTEIN DR_1986-RELATED"/>
    <property type="match status" value="1"/>
</dbReference>
<dbReference type="NCBIfam" id="TIGR00762">
    <property type="entry name" value="DegV"/>
    <property type="match status" value="1"/>
</dbReference>
<dbReference type="EMBL" id="AP023415">
    <property type="protein sequence ID" value="BCK77961.1"/>
    <property type="molecule type" value="Genomic_DNA"/>
</dbReference>
<protein>
    <submittedName>
        <fullName evidence="2">6-phosphogluconate dehydratase</fullName>
    </submittedName>
</protein>
<keyword evidence="1" id="KW-0446">Lipid-binding</keyword>
<proteinExistence type="predicted"/>
<dbReference type="KEGG" id="vfa:MM35RIKEN_01530"/>
<dbReference type="SUPFAM" id="SSF82549">
    <property type="entry name" value="DAK1/DegV-like"/>
    <property type="match status" value="1"/>
</dbReference>
<dbReference type="PROSITE" id="PS51482">
    <property type="entry name" value="DEGV"/>
    <property type="match status" value="1"/>
</dbReference>
<evidence type="ECO:0000256" key="1">
    <source>
        <dbReference type="ARBA" id="ARBA00023121"/>
    </source>
</evidence>
<dbReference type="Pfam" id="PF02645">
    <property type="entry name" value="DegV"/>
    <property type="match status" value="1"/>
</dbReference>
<dbReference type="PANTHER" id="PTHR33434:SF2">
    <property type="entry name" value="FATTY ACID-BINDING PROTEIN TM_1468"/>
    <property type="match status" value="1"/>
</dbReference>
<dbReference type="Gene3D" id="3.40.50.10170">
    <property type="match status" value="1"/>
</dbReference>
<organism evidence="2 3">
    <name type="scientific">Vescimonas fastidiosa</name>
    <dbReference type="NCBI Taxonomy" id="2714353"/>
    <lineage>
        <taxon>Bacteria</taxon>
        <taxon>Bacillati</taxon>
        <taxon>Bacillota</taxon>
        <taxon>Clostridia</taxon>
        <taxon>Eubacteriales</taxon>
        <taxon>Oscillospiraceae</taxon>
        <taxon>Vescimonas</taxon>
    </lineage>
</organism>
<reference evidence="2" key="1">
    <citation type="submission" date="2020-09" db="EMBL/GenBank/DDBJ databases">
        <title>New species isolated from human feces.</title>
        <authorList>
            <person name="Kitahara M."/>
            <person name="Shigeno Y."/>
            <person name="Shime M."/>
            <person name="Matsumoto Y."/>
            <person name="Nakamura S."/>
            <person name="Motooka D."/>
            <person name="Fukuoka S."/>
            <person name="Nishikawa H."/>
            <person name="Benno Y."/>
        </authorList>
    </citation>
    <scope>NUCLEOTIDE SEQUENCE</scope>
    <source>
        <strain evidence="2">MM35</strain>
    </source>
</reference>
<dbReference type="InterPro" id="IPR050270">
    <property type="entry name" value="DegV_domain_contain"/>
</dbReference>
<dbReference type="GO" id="GO:0008289">
    <property type="term" value="F:lipid binding"/>
    <property type="evidence" value="ECO:0007669"/>
    <property type="project" value="UniProtKB-KW"/>
</dbReference>
<sequence length="279" mass="29977">MKTRIIVDSTADMIPEIKARVYTVPLTVHFGREEYIDGVTIDHKTFYEKLIESDVLPTTSQATPSAFAQELEKAKQAGEAAVIITLASKFSGTYQSAVIAAADYENVYVVDGASAAMGTGILVELAFRLLDGGMSAKEIAETLETEKEKIVVVALVDTLEYLKRGGRISKTAAFAGGILNIKPVLSVIDGEIHLLGKARGSKMGNNLLIQEIDKAGGIDFSRPILLGYSGISDALLQKYITDSRYIWEGNVPEVRYTTVGSVIGTHAGPGAVVVAFFKK</sequence>
<dbReference type="Gene3D" id="3.30.1180.10">
    <property type="match status" value="1"/>
</dbReference>
<accession>A0A810PXR5</accession>
<evidence type="ECO:0000313" key="3">
    <source>
        <dbReference type="Proteomes" id="UP000681343"/>
    </source>
</evidence>
<gene>
    <name evidence="2" type="ORF">MM35RIKEN_01530</name>
</gene>
<name>A0A810PXR5_9FIRM</name>
<evidence type="ECO:0000313" key="2">
    <source>
        <dbReference type="EMBL" id="BCK77961.1"/>
    </source>
</evidence>
<keyword evidence="3" id="KW-1185">Reference proteome</keyword>